<dbReference type="InterPro" id="IPR021235">
    <property type="entry name" value="DUF2637"/>
</dbReference>
<keyword evidence="1" id="KW-1133">Transmembrane helix</keyword>
<accession>A0A4R6PKR8</accession>
<dbReference type="AlphaFoldDB" id="A0A4R6PKR8"/>
<protein>
    <submittedName>
        <fullName evidence="2">Uncharacterized protein DUF2637</fullName>
    </submittedName>
</protein>
<reference evidence="2 3" key="1">
    <citation type="submission" date="2019-03" db="EMBL/GenBank/DDBJ databases">
        <title>Genomic Encyclopedia of Type Strains, Phase IV (KMG-IV): sequencing the most valuable type-strain genomes for metagenomic binning, comparative biology and taxonomic classification.</title>
        <authorList>
            <person name="Goeker M."/>
        </authorList>
    </citation>
    <scope>NUCLEOTIDE SEQUENCE [LARGE SCALE GENOMIC DNA]</scope>
    <source>
        <strain evidence="2 3">DSM 44496</strain>
    </source>
</reference>
<proteinExistence type="predicted"/>
<feature type="transmembrane region" description="Helical" evidence="1">
    <location>
        <begin position="59"/>
        <end position="79"/>
    </location>
</feature>
<dbReference type="RefSeq" id="WP_084475955.1">
    <property type="nucleotide sequence ID" value="NZ_SNXK01000003.1"/>
</dbReference>
<gene>
    <name evidence="2" type="ORF">DFR75_103414</name>
</gene>
<organism evidence="2 3">
    <name type="scientific">Nocardia ignorata</name>
    <dbReference type="NCBI Taxonomy" id="145285"/>
    <lineage>
        <taxon>Bacteria</taxon>
        <taxon>Bacillati</taxon>
        <taxon>Actinomycetota</taxon>
        <taxon>Actinomycetes</taxon>
        <taxon>Mycobacteriales</taxon>
        <taxon>Nocardiaceae</taxon>
        <taxon>Nocardia</taxon>
    </lineage>
</organism>
<dbReference type="Pfam" id="PF10935">
    <property type="entry name" value="DUF2637"/>
    <property type="match status" value="1"/>
</dbReference>
<evidence type="ECO:0000313" key="3">
    <source>
        <dbReference type="Proteomes" id="UP000295087"/>
    </source>
</evidence>
<keyword evidence="3" id="KW-1185">Reference proteome</keyword>
<evidence type="ECO:0000256" key="1">
    <source>
        <dbReference type="SAM" id="Phobius"/>
    </source>
</evidence>
<keyword evidence="1" id="KW-0812">Transmembrane</keyword>
<sequence>MNASTAVQPVKRPFTGGMDWAEGTALAMTVVIALGAFAWSFAALSDLAVMAGIDPRLAWVGPIFVDGAIVQSAVALVSLQRRARQNIEVPGGTRVFFWAQLFAAEAVSVVGNGLHAAESGGRLLPAAVAAAVAGAAPLAGLAATHGLTALIEVPRSAPSPVDSAATGLDSDSTPVDAEWTALDSGSTTELAALDSAPAPDPTAERDAEILRRHAAGESTRTIGAAVGLSHSRVAQILASAEPVDTGAEVLTFIR</sequence>
<feature type="transmembrane region" description="Helical" evidence="1">
    <location>
        <begin position="20"/>
        <end position="39"/>
    </location>
</feature>
<dbReference type="Proteomes" id="UP000295087">
    <property type="component" value="Unassembled WGS sequence"/>
</dbReference>
<evidence type="ECO:0000313" key="2">
    <source>
        <dbReference type="EMBL" id="TDP38757.1"/>
    </source>
</evidence>
<name>A0A4R6PKR8_NOCIG</name>
<comment type="caution">
    <text evidence="2">The sequence shown here is derived from an EMBL/GenBank/DDBJ whole genome shotgun (WGS) entry which is preliminary data.</text>
</comment>
<dbReference type="EMBL" id="SNXK01000003">
    <property type="protein sequence ID" value="TDP38757.1"/>
    <property type="molecule type" value="Genomic_DNA"/>
</dbReference>
<keyword evidence="1" id="KW-0472">Membrane</keyword>